<organism evidence="3 4">
    <name type="scientific">Roseovarius albus</name>
    <dbReference type="NCBI Taxonomy" id="1247867"/>
    <lineage>
        <taxon>Bacteria</taxon>
        <taxon>Pseudomonadati</taxon>
        <taxon>Pseudomonadota</taxon>
        <taxon>Alphaproteobacteria</taxon>
        <taxon>Rhodobacterales</taxon>
        <taxon>Roseobacteraceae</taxon>
        <taxon>Roseovarius</taxon>
    </lineage>
</organism>
<feature type="domain" description="EamA" evidence="2">
    <location>
        <begin position="153"/>
        <end position="279"/>
    </location>
</feature>
<evidence type="ECO:0000313" key="4">
    <source>
        <dbReference type="Proteomes" id="UP000193061"/>
    </source>
</evidence>
<evidence type="ECO:0000313" key="3">
    <source>
        <dbReference type="EMBL" id="SLN71427.1"/>
    </source>
</evidence>
<dbReference type="Pfam" id="PF00892">
    <property type="entry name" value="EamA"/>
    <property type="match status" value="2"/>
</dbReference>
<feature type="transmembrane region" description="Helical" evidence="1">
    <location>
        <begin position="264"/>
        <end position="282"/>
    </location>
</feature>
<dbReference type="EMBL" id="FWFX01000018">
    <property type="protein sequence ID" value="SLN71427.1"/>
    <property type="molecule type" value="Genomic_DNA"/>
</dbReference>
<dbReference type="OrthoDB" id="7165334at2"/>
<reference evidence="3 4" key="1">
    <citation type="submission" date="2017-03" db="EMBL/GenBank/DDBJ databases">
        <authorList>
            <person name="Afonso C.L."/>
            <person name="Miller P.J."/>
            <person name="Scott M.A."/>
            <person name="Spackman E."/>
            <person name="Goraichik I."/>
            <person name="Dimitrov K.M."/>
            <person name="Suarez D.L."/>
            <person name="Swayne D.E."/>
        </authorList>
    </citation>
    <scope>NUCLEOTIDE SEQUENCE [LARGE SCALE GENOMIC DNA]</scope>
    <source>
        <strain evidence="3 4">CECT 7450</strain>
    </source>
</reference>
<keyword evidence="4" id="KW-1185">Reference proteome</keyword>
<feature type="transmembrane region" description="Helical" evidence="1">
    <location>
        <begin position="242"/>
        <end position="258"/>
    </location>
</feature>
<feature type="transmembrane region" description="Helical" evidence="1">
    <location>
        <begin position="151"/>
        <end position="168"/>
    </location>
</feature>
<accession>A0A1X7A5Y9</accession>
<evidence type="ECO:0000259" key="2">
    <source>
        <dbReference type="Pfam" id="PF00892"/>
    </source>
</evidence>
<dbReference type="InterPro" id="IPR037185">
    <property type="entry name" value="EmrE-like"/>
</dbReference>
<dbReference type="RefSeq" id="WP_085807575.1">
    <property type="nucleotide sequence ID" value="NZ_FWFX01000018.1"/>
</dbReference>
<feature type="transmembrane region" description="Helical" evidence="1">
    <location>
        <begin position="7"/>
        <end position="27"/>
    </location>
</feature>
<feature type="transmembrane region" description="Helical" evidence="1">
    <location>
        <begin position="180"/>
        <end position="198"/>
    </location>
</feature>
<dbReference type="AlphaFoldDB" id="A0A1X7A5Y9"/>
<feature type="domain" description="EamA" evidence="2">
    <location>
        <begin position="8"/>
        <end position="141"/>
    </location>
</feature>
<keyword evidence="1" id="KW-0472">Membrane</keyword>
<dbReference type="PANTHER" id="PTHR22911">
    <property type="entry name" value="ACYL-MALONYL CONDENSING ENZYME-RELATED"/>
    <property type="match status" value="1"/>
</dbReference>
<sequence length="300" mass="32847">MSRSDNMTGAVLMMASMAAFTINDTLMKMLAGAAPLNQLLFLRGVLMTVALIGLVWWVKAYPRGIPNRDWWLIALRALAETFVIYFFLTALFNMPLANITAILQALPLTITLAAAVFLKEPAGWRRITAILVGFVGVLLIVRPGAADFNFYSMYGLAAVACITCRDLITRRLSPQTPSLFVTLVATVTVTVIFGAFSLRDTWAPMGMRDLGTLIAAAAFVTIGFLSAVMVMRVGEVSYTIQFRYSGLLWALLLGWVVFGDWPDALTMIGASLVVGSGMFTLLREARLAQKKSSEPDPHRH</sequence>
<proteinExistence type="predicted"/>
<dbReference type="PANTHER" id="PTHR22911:SF135">
    <property type="entry name" value="BLR4310 PROTEIN"/>
    <property type="match status" value="1"/>
</dbReference>
<dbReference type="SUPFAM" id="SSF103481">
    <property type="entry name" value="Multidrug resistance efflux transporter EmrE"/>
    <property type="match status" value="2"/>
</dbReference>
<name>A0A1X7A5Y9_9RHOB</name>
<feature type="transmembrane region" description="Helical" evidence="1">
    <location>
        <begin position="210"/>
        <end position="230"/>
    </location>
</feature>
<dbReference type="GO" id="GO:0016020">
    <property type="term" value="C:membrane"/>
    <property type="evidence" value="ECO:0007669"/>
    <property type="project" value="InterPro"/>
</dbReference>
<keyword evidence="1" id="KW-1133">Transmembrane helix</keyword>
<dbReference type="InterPro" id="IPR000620">
    <property type="entry name" value="EamA_dom"/>
</dbReference>
<dbReference type="Proteomes" id="UP000193061">
    <property type="component" value="Unassembled WGS sequence"/>
</dbReference>
<feature type="transmembrane region" description="Helical" evidence="1">
    <location>
        <begin position="39"/>
        <end position="58"/>
    </location>
</feature>
<feature type="transmembrane region" description="Helical" evidence="1">
    <location>
        <begin position="70"/>
        <end position="92"/>
    </location>
</feature>
<evidence type="ECO:0000256" key="1">
    <source>
        <dbReference type="SAM" id="Phobius"/>
    </source>
</evidence>
<keyword evidence="1" id="KW-0812">Transmembrane</keyword>
<protein>
    <submittedName>
        <fullName evidence="3">EamA-like transporter family protein</fullName>
    </submittedName>
</protein>
<feature type="transmembrane region" description="Helical" evidence="1">
    <location>
        <begin position="98"/>
        <end position="118"/>
    </location>
</feature>
<gene>
    <name evidence="3" type="ORF">ROA7450_03919</name>
</gene>
<feature type="transmembrane region" description="Helical" evidence="1">
    <location>
        <begin position="127"/>
        <end position="145"/>
    </location>
</feature>